<organism evidence="1 2">
    <name type="scientific">Brunnivagina elsteri CCALA 953</name>
    <dbReference type="NCBI Taxonomy" id="987040"/>
    <lineage>
        <taxon>Bacteria</taxon>
        <taxon>Bacillati</taxon>
        <taxon>Cyanobacteriota</taxon>
        <taxon>Cyanophyceae</taxon>
        <taxon>Nostocales</taxon>
        <taxon>Calotrichaceae</taxon>
        <taxon>Brunnivagina</taxon>
    </lineage>
</organism>
<evidence type="ECO:0000313" key="1">
    <source>
        <dbReference type="EMBL" id="PAX59447.1"/>
    </source>
</evidence>
<evidence type="ECO:0000313" key="2">
    <source>
        <dbReference type="Proteomes" id="UP000218238"/>
    </source>
</evidence>
<dbReference type="Gene3D" id="1.10.260.40">
    <property type="entry name" value="lambda repressor-like DNA-binding domains"/>
    <property type="match status" value="1"/>
</dbReference>
<name>A0A2A2TM23_9CYAN</name>
<gene>
    <name evidence="1" type="ORF">CK510_06970</name>
</gene>
<dbReference type="SUPFAM" id="SSF47413">
    <property type="entry name" value="lambda repressor-like DNA-binding domains"/>
    <property type="match status" value="1"/>
</dbReference>
<dbReference type="InterPro" id="IPR001387">
    <property type="entry name" value="Cro/C1-type_HTH"/>
</dbReference>
<protein>
    <submittedName>
        <fullName evidence="1">Transcriptional regulator</fullName>
    </submittedName>
</protein>
<dbReference type="OrthoDB" id="516447at2"/>
<comment type="caution">
    <text evidence="1">The sequence shown here is derived from an EMBL/GenBank/DDBJ whole genome shotgun (WGS) entry which is preliminary data.</text>
</comment>
<accession>A0A2A2TM23</accession>
<proteinExistence type="predicted"/>
<dbReference type="CDD" id="cd00093">
    <property type="entry name" value="HTH_XRE"/>
    <property type="match status" value="1"/>
</dbReference>
<keyword evidence="2" id="KW-1185">Reference proteome</keyword>
<dbReference type="InterPro" id="IPR010982">
    <property type="entry name" value="Lambda_DNA-bd_dom_sf"/>
</dbReference>
<dbReference type="EMBL" id="NTFS01000051">
    <property type="protein sequence ID" value="PAX59447.1"/>
    <property type="molecule type" value="Genomic_DNA"/>
</dbReference>
<reference evidence="1 2" key="1">
    <citation type="submission" date="2017-08" db="EMBL/GenBank/DDBJ databases">
        <title>Draft genome sequence of filamentous cyanobacterium Calothrix elsteri CCALA 953.</title>
        <authorList>
            <person name="Gagunashvili A.N."/>
            <person name="Elster J."/>
            <person name="Andresson O.S."/>
        </authorList>
    </citation>
    <scope>NUCLEOTIDE SEQUENCE [LARGE SCALE GENOMIC DNA]</scope>
    <source>
        <strain evidence="1 2">CCALA 953</strain>
    </source>
</reference>
<dbReference type="GO" id="GO:0003677">
    <property type="term" value="F:DNA binding"/>
    <property type="evidence" value="ECO:0007669"/>
    <property type="project" value="InterPro"/>
</dbReference>
<sequence length="124" mass="14055">MQKTATGLRKKHQQLFDEMFKEFNLSSKEIAEKANISEGMFSRFRQGKSDFSAANLIEILLLVPSEAQIWYISQLFGKNPGNNWRSLLISASPEEIGEILRILADVYVSSNRETTDTAKELKAV</sequence>
<dbReference type="Proteomes" id="UP000218238">
    <property type="component" value="Unassembled WGS sequence"/>
</dbReference>
<dbReference type="AlphaFoldDB" id="A0A2A2TM23"/>